<keyword evidence="3" id="KW-0378">Hydrolase</keyword>
<dbReference type="InterPro" id="IPR029045">
    <property type="entry name" value="ClpP/crotonase-like_dom_sf"/>
</dbReference>
<reference evidence="6" key="1">
    <citation type="journal article" date="2019" name="Int. J. Syst. Evol. Microbiol.">
        <title>The Global Catalogue of Microorganisms (GCM) 10K type strain sequencing project: providing services to taxonomists for standard genome sequencing and annotation.</title>
        <authorList>
            <consortium name="The Broad Institute Genomics Platform"/>
            <consortium name="The Broad Institute Genome Sequencing Center for Infectious Disease"/>
            <person name="Wu L."/>
            <person name="Ma J."/>
        </authorList>
    </citation>
    <scope>NUCLEOTIDE SEQUENCE [LARGE SCALE GENOMIC DNA]</scope>
    <source>
        <strain evidence="6">JCM 13378</strain>
    </source>
</reference>
<name>A0ABP3GQK3_9ALTE</name>
<evidence type="ECO:0000256" key="1">
    <source>
        <dbReference type="ARBA" id="ARBA00001709"/>
    </source>
</evidence>
<dbReference type="NCBIfam" id="NF004127">
    <property type="entry name" value="PRK05617.1"/>
    <property type="match status" value="1"/>
</dbReference>
<evidence type="ECO:0000259" key="4">
    <source>
        <dbReference type="Pfam" id="PF16113"/>
    </source>
</evidence>
<dbReference type="InterPro" id="IPR045004">
    <property type="entry name" value="ECH_dom"/>
</dbReference>
<evidence type="ECO:0000256" key="3">
    <source>
        <dbReference type="ARBA" id="ARBA00022801"/>
    </source>
</evidence>
<proteinExistence type="predicted"/>
<dbReference type="CDD" id="cd06558">
    <property type="entry name" value="crotonase-like"/>
    <property type="match status" value="1"/>
</dbReference>
<dbReference type="SUPFAM" id="SSF52096">
    <property type="entry name" value="ClpP/crotonase"/>
    <property type="match status" value="1"/>
</dbReference>
<organism evidence="5 6">
    <name type="scientific">Bowmanella denitrificans</name>
    <dbReference type="NCBI Taxonomy" id="366582"/>
    <lineage>
        <taxon>Bacteria</taxon>
        <taxon>Pseudomonadati</taxon>
        <taxon>Pseudomonadota</taxon>
        <taxon>Gammaproteobacteria</taxon>
        <taxon>Alteromonadales</taxon>
        <taxon>Alteromonadaceae</taxon>
        <taxon>Bowmanella</taxon>
    </lineage>
</organism>
<dbReference type="Proteomes" id="UP001501757">
    <property type="component" value="Unassembled WGS sequence"/>
</dbReference>
<feature type="domain" description="Enoyl-CoA hydratase/isomerase" evidence="4">
    <location>
        <begin position="21"/>
        <end position="362"/>
    </location>
</feature>
<dbReference type="RefSeq" id="WP_343842895.1">
    <property type="nucleotide sequence ID" value="NZ_BAAAEI010000006.1"/>
</dbReference>
<evidence type="ECO:0000313" key="6">
    <source>
        <dbReference type="Proteomes" id="UP001501757"/>
    </source>
</evidence>
<dbReference type="PANTHER" id="PTHR43176:SF3">
    <property type="entry name" value="3-HYDROXYISOBUTYRYL-COA HYDROLASE, MITOCHONDRIAL"/>
    <property type="match status" value="1"/>
</dbReference>
<dbReference type="Gene3D" id="3.90.226.10">
    <property type="entry name" value="2-enoyl-CoA Hydratase, Chain A, domain 1"/>
    <property type="match status" value="1"/>
</dbReference>
<keyword evidence="6" id="KW-1185">Reference proteome</keyword>
<comment type="catalytic activity">
    <reaction evidence="1">
        <text>3-hydroxy-2-methylpropanoyl-CoA + H2O = 3-hydroxy-2-methylpropanoate + CoA + H(+)</text>
        <dbReference type="Rhea" id="RHEA:20888"/>
        <dbReference type="ChEBI" id="CHEBI:11805"/>
        <dbReference type="ChEBI" id="CHEBI:15377"/>
        <dbReference type="ChEBI" id="CHEBI:15378"/>
        <dbReference type="ChEBI" id="CHEBI:57287"/>
        <dbReference type="ChEBI" id="CHEBI:57340"/>
        <dbReference type="EC" id="3.1.2.4"/>
    </reaction>
</comment>
<comment type="caution">
    <text evidence="5">The sequence shown here is derived from an EMBL/GenBank/DDBJ whole genome shotgun (WGS) entry which is preliminary data.</text>
</comment>
<protein>
    <recommendedName>
        <fullName evidence="2">3-hydroxyisobutyryl-CoA hydrolase</fullName>
        <ecNumber evidence="2">3.1.2.4</ecNumber>
    </recommendedName>
</protein>
<dbReference type="PANTHER" id="PTHR43176">
    <property type="entry name" value="3-HYDROXYISOBUTYRYL-COA HYDROLASE-RELATED"/>
    <property type="match status" value="1"/>
</dbReference>
<dbReference type="EC" id="3.1.2.4" evidence="2"/>
<accession>A0ABP3GQK3</accession>
<evidence type="ECO:0000313" key="5">
    <source>
        <dbReference type="EMBL" id="GAA0349143.1"/>
    </source>
</evidence>
<dbReference type="EMBL" id="BAAAEI010000006">
    <property type="protein sequence ID" value="GAA0349143.1"/>
    <property type="molecule type" value="Genomic_DNA"/>
</dbReference>
<evidence type="ECO:0000256" key="2">
    <source>
        <dbReference type="ARBA" id="ARBA00011915"/>
    </source>
</evidence>
<gene>
    <name evidence="5" type="ORF">GCM10009092_11910</name>
</gene>
<sequence length="379" mass="41652">MQEQNALVLASELTTANGKKIGHVTLNKPKALNALNLSMIRLLLPQMLAWQQDDEVVAVILDGSGDKAFCAGGDVVAMHNAMAEKPGQVPELLKAFFAEEYRLDYLLHTFNKPLLVWGNGIVMGGGLGLMSGASHRIVTESSRIAMPEISIGLYPDVGGSWFLNRMPQGCGLFLGLTGASINATDALYVKLADHFISHELKDDFVAQMLALKWGGTQTLNHEKLTSLCAQFQRDSQSKLPKGNIKEHQSLIADVTSHASLPQVVSAIQALEPMQDNWLARAVQTLNGGSAISAHLVWQQLARGRKLSLEDCFRMELNMSCRCGELGEFQEGVRALLIDKDNQPKWRYESVNDVPQALIEHFFSPLWSATEHPLVELGKE</sequence>
<dbReference type="InterPro" id="IPR032259">
    <property type="entry name" value="HIBYL-CoA-H"/>
</dbReference>
<dbReference type="Pfam" id="PF16113">
    <property type="entry name" value="ECH_2"/>
    <property type="match status" value="1"/>
</dbReference>